<dbReference type="InterPro" id="IPR053905">
    <property type="entry name" value="EF-G-like_DII"/>
</dbReference>
<dbReference type="InterPro" id="IPR000795">
    <property type="entry name" value="T_Tr_GTP-bd_dom"/>
</dbReference>
<dbReference type="PANTHER" id="PTHR43556:SF2">
    <property type="entry name" value="PEPTIDE CHAIN RELEASE FACTOR RF3"/>
    <property type="match status" value="1"/>
</dbReference>
<dbReference type="InterPro" id="IPR005225">
    <property type="entry name" value="Small_GTP-bd"/>
</dbReference>
<comment type="subcellular location">
    <subcellularLocation>
        <location evidence="5">Cytoplasm</location>
    </subcellularLocation>
</comment>
<protein>
    <recommendedName>
        <fullName evidence="5 6">Peptide chain release factor 3</fullName>
        <shortName evidence="5">RF-3</shortName>
    </recommendedName>
</protein>
<dbReference type="InterPro" id="IPR041732">
    <property type="entry name" value="RF3_GTP-bd"/>
</dbReference>
<keyword evidence="5" id="KW-0648">Protein biosynthesis</keyword>
<dbReference type="CDD" id="cd03689">
    <property type="entry name" value="RF3_II"/>
    <property type="match status" value="1"/>
</dbReference>
<evidence type="ECO:0000256" key="2">
    <source>
        <dbReference type="ARBA" id="ARBA00022490"/>
    </source>
</evidence>
<evidence type="ECO:0000259" key="7">
    <source>
        <dbReference type="PROSITE" id="PS51722"/>
    </source>
</evidence>
<dbReference type="NCBIfam" id="TIGR00503">
    <property type="entry name" value="prfC"/>
    <property type="match status" value="1"/>
</dbReference>
<accession>A0ABN7TNV6</accession>
<proteinExistence type="inferred from homology"/>
<dbReference type="PANTHER" id="PTHR43556">
    <property type="entry name" value="PEPTIDE CHAIN RELEASE FACTOR RF3"/>
    <property type="match status" value="1"/>
</dbReference>
<keyword evidence="3 5" id="KW-0547">Nucleotide-binding</keyword>
<dbReference type="Proteomes" id="UP000730618">
    <property type="component" value="Unassembled WGS sequence"/>
</dbReference>
<dbReference type="PROSITE" id="PS00301">
    <property type="entry name" value="G_TR_1"/>
    <property type="match status" value="1"/>
</dbReference>
<dbReference type="NCBIfam" id="TIGR00231">
    <property type="entry name" value="small_GTP"/>
    <property type="match status" value="1"/>
</dbReference>
<reference evidence="8 9" key="1">
    <citation type="submission" date="2021-06" db="EMBL/GenBank/DDBJ databases">
        <authorList>
            <person name="Criscuolo A."/>
        </authorList>
    </citation>
    <scope>NUCLEOTIDE SEQUENCE [LARGE SCALE GENOMIC DNA]</scope>
    <source>
        <strain evidence="9">CIP 111802</strain>
    </source>
</reference>
<evidence type="ECO:0000256" key="5">
    <source>
        <dbReference type="HAMAP-Rule" id="MF_00072"/>
    </source>
</evidence>
<dbReference type="InterPro" id="IPR031157">
    <property type="entry name" value="G_TR_CS"/>
</dbReference>
<evidence type="ECO:0000256" key="6">
    <source>
        <dbReference type="NCBIfam" id="TIGR00503"/>
    </source>
</evidence>
<comment type="similarity">
    <text evidence="1 5">Belongs to the TRAFAC class translation factor GTPase superfamily. Classic translation factor GTPase family. PrfC subfamily.</text>
</comment>
<feature type="binding site" evidence="5">
    <location>
        <begin position="91"/>
        <end position="95"/>
    </location>
    <ligand>
        <name>GTP</name>
        <dbReference type="ChEBI" id="CHEBI:37565"/>
    </ligand>
</feature>
<evidence type="ECO:0000256" key="3">
    <source>
        <dbReference type="ARBA" id="ARBA00022741"/>
    </source>
</evidence>
<dbReference type="CDD" id="cd04169">
    <property type="entry name" value="RF3"/>
    <property type="match status" value="1"/>
</dbReference>
<dbReference type="HAMAP" id="MF_00072">
    <property type="entry name" value="Rel_fac_3"/>
    <property type="match status" value="1"/>
</dbReference>
<dbReference type="Pfam" id="PF16658">
    <property type="entry name" value="RF3_C"/>
    <property type="match status" value="1"/>
</dbReference>
<dbReference type="NCBIfam" id="NF001964">
    <property type="entry name" value="PRK00741.1"/>
    <property type="match status" value="1"/>
</dbReference>
<feature type="binding site" evidence="5">
    <location>
        <begin position="23"/>
        <end position="30"/>
    </location>
    <ligand>
        <name>GTP</name>
        <dbReference type="ChEBI" id="CHEBI:37565"/>
    </ligand>
</feature>
<dbReference type="RefSeq" id="WP_218100674.1">
    <property type="nucleotide sequence ID" value="NZ_CAJVCE010000013.1"/>
</dbReference>
<comment type="caution">
    <text evidence="8">The sequence shown here is derived from an EMBL/GenBank/DDBJ whole genome shotgun (WGS) entry which is preliminary data.</text>
</comment>
<dbReference type="EMBL" id="CAJVCE010000013">
    <property type="protein sequence ID" value="CAG7649022.1"/>
    <property type="molecule type" value="Genomic_DNA"/>
</dbReference>
<feature type="binding site" evidence="5">
    <location>
        <begin position="145"/>
        <end position="148"/>
    </location>
    <ligand>
        <name>GTP</name>
        <dbReference type="ChEBI" id="CHEBI:37565"/>
    </ligand>
</feature>
<keyword evidence="9" id="KW-1185">Reference proteome</keyword>
<dbReference type="InterPro" id="IPR032090">
    <property type="entry name" value="RF3_C"/>
</dbReference>
<evidence type="ECO:0000313" key="9">
    <source>
        <dbReference type="Proteomes" id="UP000730618"/>
    </source>
</evidence>
<feature type="domain" description="Tr-type G" evidence="7">
    <location>
        <begin position="14"/>
        <end position="282"/>
    </location>
</feature>
<evidence type="ECO:0000256" key="4">
    <source>
        <dbReference type="ARBA" id="ARBA00023134"/>
    </source>
</evidence>
<comment type="function">
    <text evidence="5">Increases the formation of ribosomal termination complexes and stimulates activities of RF-1 and RF-2. It binds guanine nucleotides and has strong preference for UGA stop codons. It may interact directly with the ribosome. The stimulation of RF-1 and RF-2 is significantly reduced by GTP and GDP, but not by GMP.</text>
</comment>
<dbReference type="PROSITE" id="PS51722">
    <property type="entry name" value="G_TR_2"/>
    <property type="match status" value="1"/>
</dbReference>
<evidence type="ECO:0000313" key="8">
    <source>
        <dbReference type="EMBL" id="CAG7649022.1"/>
    </source>
</evidence>
<organism evidence="8 9">
    <name type="scientific">Paenibacillus allorhizosphaerae</name>
    <dbReference type="NCBI Taxonomy" id="2849866"/>
    <lineage>
        <taxon>Bacteria</taxon>
        <taxon>Bacillati</taxon>
        <taxon>Bacillota</taxon>
        <taxon>Bacilli</taxon>
        <taxon>Bacillales</taxon>
        <taxon>Paenibacillaceae</taxon>
        <taxon>Paenibacillus</taxon>
    </lineage>
</organism>
<sequence>MSTEISEILKNEVQKRRTFAIISHPDAGKTTLTEKLLLFGGAIRLAGTVKGRKASRHATSDWMEIEKQRGISVTSSVMQFDYNGHRVNILDTPGHQDFSEDTYRTLTAADSAVMLIDSAKGVEAQTKKLFQVCRKRGIPIFTFINKLDREGQNPFDLLEELEQVLGIRSYPMNWPIGMGKQFCGVYDRKLTQVELFQGDDHREIKVRKVSGYDDPVVKEIAGEFFYDQLVQDLELLDVAGDEFDFEKVRSGELTPVFFGSAINNFGVQTFLENFLQLAPTPTPRRSNEGMIDPLNEKFSGYVFKIQANMNPAHRDRIAFLRICSGKFERGMSVKHVRVGKDIKLAQPQQFLAQDRDIVEDAYPGDIIGLFDPGIFRIGDSLSQTGGVEFDELPTFSPELFSKVTVKNALKHKQFQKGVDQLTEEGTIQVFKTIGFEDLILGVVGQLQFEVFEYRMKAEYGVEVQLSRMNYQFARWLVGDDIDPGKFRINSQLVKDKKDNHVALFENEYALRTAMEKNPNLKFLEMAP</sequence>
<name>A0ABN7TNV6_9BACL</name>
<dbReference type="Pfam" id="PF00009">
    <property type="entry name" value="GTP_EFTU"/>
    <property type="match status" value="1"/>
</dbReference>
<keyword evidence="4 5" id="KW-0342">GTP-binding</keyword>
<evidence type="ECO:0000256" key="1">
    <source>
        <dbReference type="ARBA" id="ARBA00009978"/>
    </source>
</evidence>
<dbReference type="InterPro" id="IPR004548">
    <property type="entry name" value="PrfC"/>
</dbReference>
<dbReference type="Pfam" id="PF22042">
    <property type="entry name" value="EF-G_D2"/>
    <property type="match status" value="1"/>
</dbReference>
<gene>
    <name evidence="5 8" type="primary">prfC</name>
    <name evidence="8" type="ORF">PAECIP111802_04381</name>
</gene>
<keyword evidence="2 5" id="KW-0963">Cytoplasm</keyword>